<dbReference type="AlphaFoldDB" id="A0A6I8LRD6"/>
<feature type="region of interest" description="Disordered" evidence="1">
    <location>
        <begin position="1"/>
        <end position="26"/>
    </location>
</feature>
<proteinExistence type="predicted"/>
<accession>A0A6I8LRD6</accession>
<dbReference type="Proteomes" id="UP000399805">
    <property type="component" value="Unassembled WGS sequence"/>
</dbReference>
<organism evidence="2 3">
    <name type="scientific">Amycolatopsis camponoti</name>
    <dbReference type="NCBI Taxonomy" id="2606593"/>
    <lineage>
        <taxon>Bacteria</taxon>
        <taxon>Bacillati</taxon>
        <taxon>Actinomycetota</taxon>
        <taxon>Actinomycetes</taxon>
        <taxon>Pseudonocardiales</taxon>
        <taxon>Pseudonocardiaceae</taxon>
        <taxon>Amycolatopsis</taxon>
    </lineage>
</organism>
<name>A0A6I8LRD6_9PSEU</name>
<evidence type="ECO:0000256" key="1">
    <source>
        <dbReference type="SAM" id="MobiDB-lite"/>
    </source>
</evidence>
<dbReference type="EMBL" id="CABVGP010000001">
    <property type="protein sequence ID" value="VVJ18016.1"/>
    <property type="molecule type" value="Genomic_DNA"/>
</dbReference>
<keyword evidence="3" id="KW-1185">Reference proteome</keyword>
<reference evidence="2 3" key="1">
    <citation type="submission" date="2019-09" db="EMBL/GenBank/DDBJ databases">
        <authorList>
            <person name="Leyn A S."/>
        </authorList>
    </citation>
    <scope>NUCLEOTIDE SEQUENCE [LARGE SCALE GENOMIC DNA]</scope>
    <source>
        <strain evidence="2">AA231_1</strain>
    </source>
</reference>
<dbReference type="RefSeq" id="WP_155543092.1">
    <property type="nucleotide sequence ID" value="NZ_CABVGP010000001.1"/>
</dbReference>
<evidence type="ECO:0000313" key="3">
    <source>
        <dbReference type="Proteomes" id="UP000399805"/>
    </source>
</evidence>
<protein>
    <submittedName>
        <fullName evidence="2">Uncharacterized protein</fullName>
    </submittedName>
</protein>
<gene>
    <name evidence="2" type="ORF">AA23TX_03037</name>
</gene>
<sequence length="56" mass="5843">MDQNSLPEDPIGPPVLGQAAPRGAVRAQALTGHHARNDGFGTLSTFTTISARLEDS</sequence>
<evidence type="ECO:0000313" key="2">
    <source>
        <dbReference type="EMBL" id="VVJ18016.1"/>
    </source>
</evidence>